<evidence type="ECO:0000256" key="4">
    <source>
        <dbReference type="ARBA" id="ARBA00023002"/>
    </source>
</evidence>
<keyword evidence="3" id="KW-0274">FAD</keyword>
<dbReference type="Proteomes" id="UP000631694">
    <property type="component" value="Unassembled WGS sequence"/>
</dbReference>
<evidence type="ECO:0000256" key="2">
    <source>
        <dbReference type="ARBA" id="ARBA00022630"/>
    </source>
</evidence>
<comment type="caution">
    <text evidence="6">The sequence shown here is derived from an EMBL/GenBank/DDBJ whole genome shotgun (WGS) entry which is preliminary data.</text>
</comment>
<dbReference type="AlphaFoldDB" id="A0A931I307"/>
<sequence>MPSALIVGAGVVGLATAWELTGRGFDVTLVDSGPVPNPVASSYDHHRLIRSFYPGEPVYTRRIRDAYAAWDRLWRACGETLYVETGVIAASRRPGDWTERARDILDAVGEDYTRLTPDEAARAFPVFEFGATDYVLHTESGGALLAGRILGAYVRLLRQAGASFIGHTPVTAVDPERRLVTTADGRRLGADVVVVAPGVGAPALFEGHVDTKLVPTRSVLLYAEPPARLADAWATTPAWSDFGDPDLEVWGIPAVAGLPIKFGLGGCDPDGDPEMTRRWSDENIAEIWAAYRPLVKDFDDYRLVTGHANFWTLAPEERFVFRRIGDVCFVSACSGHGFKFGALTGADVAACIAGERTAAATEALLAGREG</sequence>
<organism evidence="6 7">
    <name type="scientific">Methylobrevis albus</name>
    <dbReference type="NCBI Taxonomy" id="2793297"/>
    <lineage>
        <taxon>Bacteria</taxon>
        <taxon>Pseudomonadati</taxon>
        <taxon>Pseudomonadota</taxon>
        <taxon>Alphaproteobacteria</taxon>
        <taxon>Hyphomicrobiales</taxon>
        <taxon>Pleomorphomonadaceae</taxon>
        <taxon>Methylobrevis</taxon>
    </lineage>
</organism>
<dbReference type="EMBL" id="JADZLT010000050">
    <property type="protein sequence ID" value="MBH0238519.1"/>
    <property type="molecule type" value="Genomic_DNA"/>
</dbReference>
<dbReference type="RefSeq" id="WP_197311584.1">
    <property type="nucleotide sequence ID" value="NZ_JADZLT010000050.1"/>
</dbReference>
<dbReference type="InterPro" id="IPR036188">
    <property type="entry name" value="FAD/NAD-bd_sf"/>
</dbReference>
<dbReference type="SUPFAM" id="SSF51905">
    <property type="entry name" value="FAD/NAD(P)-binding domain"/>
    <property type="match status" value="1"/>
</dbReference>
<dbReference type="Gene3D" id="3.50.50.60">
    <property type="entry name" value="FAD/NAD(P)-binding domain"/>
    <property type="match status" value="1"/>
</dbReference>
<dbReference type="PANTHER" id="PTHR10961">
    <property type="entry name" value="PEROXISOMAL SARCOSINE OXIDASE"/>
    <property type="match status" value="1"/>
</dbReference>
<dbReference type="GO" id="GO:0050660">
    <property type="term" value="F:flavin adenine dinucleotide binding"/>
    <property type="evidence" value="ECO:0007669"/>
    <property type="project" value="InterPro"/>
</dbReference>
<evidence type="ECO:0000313" key="6">
    <source>
        <dbReference type="EMBL" id="MBH0238519.1"/>
    </source>
</evidence>
<gene>
    <name evidence="6" type="ORF">I5731_11850</name>
</gene>
<dbReference type="Gene3D" id="3.30.9.10">
    <property type="entry name" value="D-Amino Acid Oxidase, subunit A, domain 2"/>
    <property type="match status" value="1"/>
</dbReference>
<evidence type="ECO:0000256" key="3">
    <source>
        <dbReference type="ARBA" id="ARBA00022827"/>
    </source>
</evidence>
<evidence type="ECO:0000259" key="5">
    <source>
        <dbReference type="Pfam" id="PF01266"/>
    </source>
</evidence>
<dbReference type="PANTHER" id="PTHR10961:SF46">
    <property type="entry name" value="PEROXISOMAL SARCOSINE OXIDASE"/>
    <property type="match status" value="1"/>
</dbReference>
<comment type="cofactor">
    <cofactor evidence="1">
        <name>FAD</name>
        <dbReference type="ChEBI" id="CHEBI:57692"/>
    </cofactor>
</comment>
<evidence type="ECO:0000313" key="7">
    <source>
        <dbReference type="Proteomes" id="UP000631694"/>
    </source>
</evidence>
<keyword evidence="7" id="KW-1185">Reference proteome</keyword>
<keyword evidence="2" id="KW-0285">Flavoprotein</keyword>
<name>A0A931I307_9HYPH</name>
<dbReference type="GO" id="GO:0008115">
    <property type="term" value="F:sarcosine oxidase activity"/>
    <property type="evidence" value="ECO:0007669"/>
    <property type="project" value="TreeGrafter"/>
</dbReference>
<dbReference type="Pfam" id="PF01266">
    <property type="entry name" value="DAO"/>
    <property type="match status" value="1"/>
</dbReference>
<feature type="domain" description="FAD dependent oxidoreductase" evidence="5">
    <location>
        <begin position="5"/>
        <end position="349"/>
    </location>
</feature>
<evidence type="ECO:0000256" key="1">
    <source>
        <dbReference type="ARBA" id="ARBA00001974"/>
    </source>
</evidence>
<reference evidence="6" key="1">
    <citation type="submission" date="2020-12" db="EMBL/GenBank/DDBJ databases">
        <title>Methylobrevis albus sp. nov., isolated from fresh water lack sediment.</title>
        <authorList>
            <person name="Zou Q."/>
        </authorList>
    </citation>
    <scope>NUCLEOTIDE SEQUENCE</scope>
    <source>
        <strain evidence="6">L22</strain>
    </source>
</reference>
<accession>A0A931I307</accession>
<dbReference type="InterPro" id="IPR006076">
    <property type="entry name" value="FAD-dep_OxRdtase"/>
</dbReference>
<protein>
    <submittedName>
        <fullName evidence="6">FAD-dependent oxidoreductase</fullName>
    </submittedName>
</protein>
<keyword evidence="4" id="KW-0560">Oxidoreductase</keyword>
<dbReference type="InterPro" id="IPR045170">
    <property type="entry name" value="MTOX"/>
</dbReference>
<proteinExistence type="predicted"/>